<comment type="similarity">
    <text evidence="2">Belongs to the binding-protein-dependent transport system permease family. CysTW subfamily.</text>
</comment>
<evidence type="ECO:0000259" key="10">
    <source>
        <dbReference type="PROSITE" id="PS50928"/>
    </source>
</evidence>
<protein>
    <submittedName>
        <fullName evidence="11">Unannotated protein</fullName>
    </submittedName>
</protein>
<evidence type="ECO:0000256" key="9">
    <source>
        <dbReference type="SAM" id="Phobius"/>
    </source>
</evidence>
<evidence type="ECO:0000256" key="7">
    <source>
        <dbReference type="ARBA" id="ARBA00022989"/>
    </source>
</evidence>
<dbReference type="GO" id="GO:0005315">
    <property type="term" value="F:phosphate transmembrane transporter activity"/>
    <property type="evidence" value="ECO:0007669"/>
    <property type="project" value="InterPro"/>
</dbReference>
<dbReference type="SUPFAM" id="SSF161098">
    <property type="entry name" value="MetI-like"/>
    <property type="match status" value="1"/>
</dbReference>
<evidence type="ECO:0000256" key="4">
    <source>
        <dbReference type="ARBA" id="ARBA00022475"/>
    </source>
</evidence>
<evidence type="ECO:0000256" key="1">
    <source>
        <dbReference type="ARBA" id="ARBA00004651"/>
    </source>
</evidence>
<sequence length="338" mass="35504">MNTTVVEQRPETDVAAREIRERVGIADLIFRGITRTSGITVLTIMSLVGLFLAYRASEALRAQGFKFLTDQAWEPDSRNFGIAAILFGTFLIALVAITVAVPLAIGTALYISEYAPRRSKQLLISLVDLMAAVPSIVYGLWGLFLLQGRVTGISRWLTTYFGWIPFLHVDGFDKADPLAGPAGTLTSSTFIAGIVVGLMVTPIATSVMREVFSQAPAGEREGALALGATKWGMIRSVVLPFGKGGIIGGTMLGLGRALGETITVYLIISPVFSVQPHILETGASSIAATIAGKYGAASAFGTSALFAAGLALFLVTLVVNFVAASIVAKSRSGAVSDA</sequence>
<evidence type="ECO:0000256" key="8">
    <source>
        <dbReference type="ARBA" id="ARBA00023136"/>
    </source>
</evidence>
<feature type="transmembrane region" description="Helical" evidence="9">
    <location>
        <begin position="80"/>
        <end position="110"/>
    </location>
</feature>
<keyword evidence="5" id="KW-0592">Phosphate transport</keyword>
<evidence type="ECO:0000256" key="5">
    <source>
        <dbReference type="ARBA" id="ARBA00022592"/>
    </source>
</evidence>
<dbReference type="PANTHER" id="PTHR30425">
    <property type="entry name" value="PHOSPHATE TRANSPORT SYSTEM PERMEASE PROTEIN PST"/>
    <property type="match status" value="1"/>
</dbReference>
<evidence type="ECO:0000313" key="11">
    <source>
        <dbReference type="EMBL" id="CAB4860770.1"/>
    </source>
</evidence>
<feature type="transmembrane region" description="Helical" evidence="9">
    <location>
        <begin position="39"/>
        <end position="57"/>
    </location>
</feature>
<organism evidence="11">
    <name type="scientific">freshwater metagenome</name>
    <dbReference type="NCBI Taxonomy" id="449393"/>
    <lineage>
        <taxon>unclassified sequences</taxon>
        <taxon>metagenomes</taxon>
        <taxon>ecological metagenomes</taxon>
    </lineage>
</organism>
<dbReference type="PROSITE" id="PS50928">
    <property type="entry name" value="ABC_TM1"/>
    <property type="match status" value="1"/>
</dbReference>
<name>A0A6J7CSL6_9ZZZZ</name>
<dbReference type="EMBL" id="CAFBLM010000005">
    <property type="protein sequence ID" value="CAB4860770.1"/>
    <property type="molecule type" value="Genomic_DNA"/>
</dbReference>
<feature type="transmembrane region" description="Helical" evidence="9">
    <location>
        <begin position="122"/>
        <end position="141"/>
    </location>
</feature>
<dbReference type="InterPro" id="IPR051124">
    <property type="entry name" value="Phosphate_Transport_Permease"/>
</dbReference>
<dbReference type="CDD" id="cd06261">
    <property type="entry name" value="TM_PBP2"/>
    <property type="match status" value="1"/>
</dbReference>
<keyword evidence="6 9" id="KW-0812">Transmembrane</keyword>
<keyword evidence="8 9" id="KW-0472">Membrane</keyword>
<dbReference type="Pfam" id="PF00528">
    <property type="entry name" value="BPD_transp_1"/>
    <property type="match status" value="1"/>
</dbReference>
<proteinExistence type="inferred from homology"/>
<dbReference type="NCBIfam" id="TIGR02138">
    <property type="entry name" value="phosphate_pstC"/>
    <property type="match status" value="1"/>
</dbReference>
<feature type="domain" description="ABC transmembrane type-1" evidence="10">
    <location>
        <begin position="86"/>
        <end position="323"/>
    </location>
</feature>
<keyword evidence="3" id="KW-0813">Transport</keyword>
<dbReference type="Gene3D" id="1.10.3720.10">
    <property type="entry name" value="MetI-like"/>
    <property type="match status" value="1"/>
</dbReference>
<gene>
    <name evidence="11" type="ORF">UFOPK3401_00234</name>
</gene>
<dbReference type="AlphaFoldDB" id="A0A6J7CSL6"/>
<accession>A0A6J7CSL6</accession>
<feature type="transmembrane region" description="Helical" evidence="9">
    <location>
        <begin position="184"/>
        <end position="204"/>
    </location>
</feature>
<reference evidence="11" key="1">
    <citation type="submission" date="2020-05" db="EMBL/GenBank/DDBJ databases">
        <authorList>
            <person name="Chiriac C."/>
            <person name="Salcher M."/>
            <person name="Ghai R."/>
            <person name="Kavagutti S V."/>
        </authorList>
    </citation>
    <scope>NUCLEOTIDE SEQUENCE</scope>
</reference>
<dbReference type="PANTHER" id="PTHR30425:SF1">
    <property type="entry name" value="PHOSPHATE TRANSPORT SYSTEM PERMEASE PROTEIN PSTC"/>
    <property type="match status" value="1"/>
</dbReference>
<dbReference type="InterPro" id="IPR011864">
    <property type="entry name" value="Phosphate_PstC"/>
</dbReference>
<dbReference type="InterPro" id="IPR035906">
    <property type="entry name" value="MetI-like_sf"/>
</dbReference>
<evidence type="ECO:0000256" key="6">
    <source>
        <dbReference type="ARBA" id="ARBA00022692"/>
    </source>
</evidence>
<keyword evidence="7 9" id="KW-1133">Transmembrane helix</keyword>
<dbReference type="GO" id="GO:0005886">
    <property type="term" value="C:plasma membrane"/>
    <property type="evidence" value="ECO:0007669"/>
    <property type="project" value="UniProtKB-SubCell"/>
</dbReference>
<evidence type="ECO:0000256" key="2">
    <source>
        <dbReference type="ARBA" id="ARBA00007069"/>
    </source>
</evidence>
<dbReference type="InterPro" id="IPR000515">
    <property type="entry name" value="MetI-like"/>
</dbReference>
<evidence type="ECO:0000256" key="3">
    <source>
        <dbReference type="ARBA" id="ARBA00022448"/>
    </source>
</evidence>
<comment type="subcellular location">
    <subcellularLocation>
        <location evidence="1">Cell membrane</location>
        <topology evidence="1">Multi-pass membrane protein</topology>
    </subcellularLocation>
</comment>
<dbReference type="GO" id="GO:0006817">
    <property type="term" value="P:phosphate ion transport"/>
    <property type="evidence" value="ECO:0007669"/>
    <property type="project" value="UniProtKB-KW"/>
</dbReference>
<feature type="transmembrane region" description="Helical" evidence="9">
    <location>
        <begin position="304"/>
        <end position="328"/>
    </location>
</feature>
<keyword evidence="4" id="KW-1003">Cell membrane</keyword>